<evidence type="ECO:0000313" key="2">
    <source>
        <dbReference type="EMBL" id="MFD1568417.1"/>
    </source>
</evidence>
<dbReference type="InterPro" id="IPR058472">
    <property type="entry name" value="DUF8165"/>
</dbReference>
<accession>A0ABD6BTQ3</accession>
<sequence length="118" mass="12434">MRSKNTHVRYDAVPYGEVAHLLSDSLPGTATVHRHEAAVDALRRADDGAVLAAAPTGMAVGVRLASIPLTVVELSAVPAEALTGVESADRPIAAYELLAFGQFPERANRSLREFASSP</sequence>
<dbReference type="EMBL" id="JBHUCZ010000012">
    <property type="protein sequence ID" value="MFD1568417.1"/>
    <property type="molecule type" value="Genomic_DNA"/>
</dbReference>
<comment type="caution">
    <text evidence="2">The sequence shown here is derived from an EMBL/GenBank/DDBJ whole genome shotgun (WGS) entry which is preliminary data.</text>
</comment>
<name>A0ABD6BTQ3_9EURY</name>
<dbReference type="Proteomes" id="UP001597139">
    <property type="component" value="Unassembled WGS sequence"/>
</dbReference>
<feature type="domain" description="DUF8165" evidence="1">
    <location>
        <begin position="1"/>
        <end position="116"/>
    </location>
</feature>
<dbReference type="Pfam" id="PF26489">
    <property type="entry name" value="DUF8165"/>
    <property type="match status" value="1"/>
</dbReference>
<evidence type="ECO:0000259" key="1">
    <source>
        <dbReference type="Pfam" id="PF26489"/>
    </source>
</evidence>
<gene>
    <name evidence="2" type="ORF">ACFSAU_13040</name>
</gene>
<dbReference type="RefSeq" id="WP_267648163.1">
    <property type="nucleotide sequence ID" value="NZ_JANHGR010000003.1"/>
</dbReference>
<organism evidence="2 3">
    <name type="scientific">Halolamina litorea</name>
    <dbReference type="NCBI Taxonomy" id="1515593"/>
    <lineage>
        <taxon>Archaea</taxon>
        <taxon>Methanobacteriati</taxon>
        <taxon>Methanobacteriota</taxon>
        <taxon>Stenosarchaea group</taxon>
        <taxon>Halobacteria</taxon>
        <taxon>Halobacteriales</taxon>
        <taxon>Haloferacaceae</taxon>
    </lineage>
</organism>
<protein>
    <recommendedName>
        <fullName evidence="1">DUF8165 domain-containing protein</fullName>
    </recommendedName>
</protein>
<evidence type="ECO:0000313" key="3">
    <source>
        <dbReference type="Proteomes" id="UP001597139"/>
    </source>
</evidence>
<dbReference type="AlphaFoldDB" id="A0ABD6BTQ3"/>
<proteinExistence type="predicted"/>
<reference evidence="2 3" key="1">
    <citation type="journal article" date="2019" name="Int. J. Syst. Evol. Microbiol.">
        <title>The Global Catalogue of Microorganisms (GCM) 10K type strain sequencing project: providing services to taxonomists for standard genome sequencing and annotation.</title>
        <authorList>
            <consortium name="The Broad Institute Genomics Platform"/>
            <consortium name="The Broad Institute Genome Sequencing Center for Infectious Disease"/>
            <person name="Wu L."/>
            <person name="Ma J."/>
        </authorList>
    </citation>
    <scope>NUCLEOTIDE SEQUENCE [LARGE SCALE GENOMIC DNA]</scope>
    <source>
        <strain evidence="2 3">CGMCC 1.12859</strain>
    </source>
</reference>
<keyword evidence="3" id="KW-1185">Reference proteome</keyword>